<comment type="similarity">
    <text evidence="1">Belongs to the protease inhibitor I11 (ecotin) family.</text>
</comment>
<gene>
    <name evidence="2" type="ORF">QEH59_07335</name>
</gene>
<dbReference type="EMBL" id="JARXIC010000009">
    <property type="protein sequence ID" value="MDQ8194232.1"/>
    <property type="molecule type" value="Genomic_DNA"/>
</dbReference>
<evidence type="ECO:0000256" key="1">
    <source>
        <dbReference type="ARBA" id="ARBA00010558"/>
    </source>
</evidence>
<dbReference type="PANTHER" id="PTHR35890">
    <property type="match status" value="1"/>
</dbReference>
<dbReference type="Proteomes" id="UP001243717">
    <property type="component" value="Unassembled WGS sequence"/>
</dbReference>
<dbReference type="RefSeq" id="WP_308984713.1">
    <property type="nucleotide sequence ID" value="NZ_JARXIC010000009.1"/>
</dbReference>
<keyword evidence="3" id="KW-1185">Reference proteome</keyword>
<sequence>MRIYLFISLVTLLVFGVGCASLPSGEGPDDVALSNTGNDSDLEAFPVAEAGYQRHVFRLPELEDESSHMVTLVIGKRVLTDTVNNYRILGSLEPVTVEGWGYTYYQLESQGQMMGTLMAVHPSAPKLERFIEVNTQMQPIRYNSKLPVVVIVPDGFDVKYRVWTAGDLQAAPQG</sequence>
<dbReference type="InterPro" id="IPR005658">
    <property type="entry name" value="Prot_inh_ecotin"/>
</dbReference>
<name>A0ABU1AHD0_9BACT</name>
<proteinExistence type="inferred from homology"/>
<dbReference type="Pfam" id="PF03974">
    <property type="entry name" value="Ecotin"/>
    <property type="match status" value="1"/>
</dbReference>
<evidence type="ECO:0000313" key="2">
    <source>
        <dbReference type="EMBL" id="MDQ8194232.1"/>
    </source>
</evidence>
<dbReference type="PROSITE" id="PS51257">
    <property type="entry name" value="PROKAR_LIPOPROTEIN"/>
    <property type="match status" value="1"/>
</dbReference>
<accession>A0ABU1AHD0</accession>
<dbReference type="Gene3D" id="2.60.40.550">
    <property type="entry name" value="Ecotin"/>
    <property type="match status" value="1"/>
</dbReference>
<reference evidence="2 3" key="1">
    <citation type="submission" date="2023-04" db="EMBL/GenBank/DDBJ databases">
        <title>A novel bacteria isolated from coastal sediment.</title>
        <authorList>
            <person name="Liu X.-J."/>
            <person name="Du Z.-J."/>
        </authorList>
    </citation>
    <scope>NUCLEOTIDE SEQUENCE [LARGE SCALE GENOMIC DNA]</scope>
    <source>
        <strain evidence="2 3">SDUM461004</strain>
    </source>
</reference>
<dbReference type="SUPFAM" id="SSF49772">
    <property type="entry name" value="Ecotin, trypsin inhibitor"/>
    <property type="match status" value="1"/>
</dbReference>
<dbReference type="PANTHER" id="PTHR35890:SF3">
    <property type="entry name" value="ECOTIN"/>
    <property type="match status" value="1"/>
</dbReference>
<evidence type="ECO:0000313" key="3">
    <source>
        <dbReference type="Proteomes" id="UP001243717"/>
    </source>
</evidence>
<comment type="caution">
    <text evidence="2">The sequence shown here is derived from an EMBL/GenBank/DDBJ whole genome shotgun (WGS) entry which is preliminary data.</text>
</comment>
<dbReference type="InterPro" id="IPR036198">
    <property type="entry name" value="Ecotin_sf"/>
</dbReference>
<protein>
    <submittedName>
        <fullName evidence="2">Ecotin family protein</fullName>
    </submittedName>
</protein>
<organism evidence="2 3">
    <name type="scientific">Thalassobacterium sedimentorum</name>
    <dbReference type="NCBI Taxonomy" id="3041258"/>
    <lineage>
        <taxon>Bacteria</taxon>
        <taxon>Pseudomonadati</taxon>
        <taxon>Verrucomicrobiota</taxon>
        <taxon>Opitutia</taxon>
        <taxon>Puniceicoccales</taxon>
        <taxon>Coraliomargaritaceae</taxon>
        <taxon>Thalassobacterium</taxon>
    </lineage>
</organism>